<protein>
    <recommendedName>
        <fullName evidence="2">TOD1/MUCI70 glycosyltransferase-like domain-containing protein</fullName>
    </recommendedName>
</protein>
<dbReference type="InterPro" id="IPR006852">
    <property type="entry name" value="TOD1_MUCI70"/>
</dbReference>
<dbReference type="AlphaFoldDB" id="R7WB70"/>
<dbReference type="InterPro" id="IPR048354">
    <property type="entry name" value="TOD1_MUCI70_glycTrfase_dom"/>
</dbReference>
<reference evidence="3" key="1">
    <citation type="submission" date="2015-06" db="UniProtKB">
        <authorList>
            <consortium name="EnsemblPlants"/>
        </authorList>
    </citation>
    <scope>IDENTIFICATION</scope>
</reference>
<sequence length="313" mass="36330">MVVRAGLAMEGSVLRLAVRRGDDARMPRMRPLLSRAPDRWLQRRAQPLIDLPLLSLKFLVEGHHRRWGRRRASTTVPLSSRDSSDATSPPRRLLTELLTKEDLVAYIASGYEIATPGTETMLGFSDHVRSFVNPVWTSSLSGNYSNTTSRIGKQLDISHEKVRENYDIMQQPENISTFSKDIVCFFMFLDEETEAAIKKITTVDNMKRIRLWRIDGKLKLVKDPYQLLKRFLWRKNVRFTISRYYRRFDVFEEAEANKAGNVLEGCVIIGEPIPITNLFTRLWFNEVDRPTSRDQLSFSTTRDKIRSRVLFDN</sequence>
<dbReference type="ExpressionAtlas" id="R7WB70">
    <property type="expression patterns" value="baseline"/>
</dbReference>
<name>R7WB70_AEGTA</name>
<feature type="domain" description="TOD1/MUCI70 glycosyltransferase-like" evidence="2">
    <location>
        <begin position="260"/>
        <end position="309"/>
    </location>
</feature>
<evidence type="ECO:0000313" key="3">
    <source>
        <dbReference type="EnsemblPlants" id="EMT19571"/>
    </source>
</evidence>
<dbReference type="PANTHER" id="PTHR12956">
    <property type="entry name" value="ALKALINE CERAMIDASE-RELATED"/>
    <property type="match status" value="1"/>
</dbReference>
<feature type="compositionally biased region" description="Polar residues" evidence="1">
    <location>
        <begin position="73"/>
        <end position="87"/>
    </location>
</feature>
<dbReference type="EnsemblPlants" id="EMT19571">
    <property type="protein sequence ID" value="EMT19571"/>
    <property type="gene ID" value="F775_25935"/>
</dbReference>
<evidence type="ECO:0000256" key="1">
    <source>
        <dbReference type="SAM" id="MobiDB-lite"/>
    </source>
</evidence>
<accession>R7WB70</accession>
<feature type="region of interest" description="Disordered" evidence="1">
    <location>
        <begin position="70"/>
        <end position="91"/>
    </location>
</feature>
<evidence type="ECO:0000259" key="2">
    <source>
        <dbReference type="Pfam" id="PF04765"/>
    </source>
</evidence>
<dbReference type="Pfam" id="PF04765">
    <property type="entry name" value="TOD1_MUCI70"/>
    <property type="match status" value="2"/>
</dbReference>
<organism evidence="3">
    <name type="scientific">Aegilops tauschii</name>
    <name type="common">Tausch's goatgrass</name>
    <name type="synonym">Aegilops squarrosa</name>
    <dbReference type="NCBI Taxonomy" id="37682"/>
    <lineage>
        <taxon>Eukaryota</taxon>
        <taxon>Viridiplantae</taxon>
        <taxon>Streptophyta</taxon>
        <taxon>Embryophyta</taxon>
        <taxon>Tracheophyta</taxon>
        <taxon>Spermatophyta</taxon>
        <taxon>Magnoliopsida</taxon>
        <taxon>Liliopsida</taxon>
        <taxon>Poales</taxon>
        <taxon>Poaceae</taxon>
        <taxon>BOP clade</taxon>
        <taxon>Pooideae</taxon>
        <taxon>Triticodae</taxon>
        <taxon>Triticeae</taxon>
        <taxon>Triticinae</taxon>
        <taxon>Aegilops</taxon>
    </lineage>
</organism>
<proteinExistence type="predicted"/>
<dbReference type="PANTHER" id="PTHR12956:SF75">
    <property type="entry name" value="OS01G0304300 PROTEIN"/>
    <property type="match status" value="1"/>
</dbReference>
<feature type="domain" description="TOD1/MUCI70 glycosyltransferase-like" evidence="2">
    <location>
        <begin position="214"/>
        <end position="259"/>
    </location>
</feature>